<dbReference type="AlphaFoldDB" id="A0A1J1IMK6"/>
<dbReference type="EMBL" id="CVRI01000055">
    <property type="protein sequence ID" value="CRL01469.1"/>
    <property type="molecule type" value="Genomic_DNA"/>
</dbReference>
<keyword evidence="3" id="KW-0479">Metal-binding</keyword>
<keyword evidence="8" id="KW-0804">Transcription</keyword>
<dbReference type="GO" id="GO:0005634">
    <property type="term" value="C:nucleus"/>
    <property type="evidence" value="ECO:0007669"/>
    <property type="project" value="UniProtKB-SubCell"/>
</dbReference>
<dbReference type="CDD" id="cd02643">
    <property type="entry name" value="R3H_NF-X1"/>
    <property type="match status" value="1"/>
</dbReference>
<evidence type="ECO:0000256" key="10">
    <source>
        <dbReference type="PROSITE-ProRule" id="PRU00175"/>
    </source>
</evidence>
<feature type="compositionally biased region" description="Polar residues" evidence="11">
    <location>
        <begin position="37"/>
        <end position="48"/>
    </location>
</feature>
<reference evidence="14 15" key="1">
    <citation type="submission" date="2015-04" db="EMBL/GenBank/DDBJ databases">
        <authorList>
            <person name="Syromyatnikov M.Y."/>
            <person name="Popov V.N."/>
        </authorList>
    </citation>
    <scope>NUCLEOTIDE SEQUENCE [LARGE SCALE GENOMIC DNA]</scope>
</reference>
<feature type="compositionally biased region" description="Basic residues" evidence="11">
    <location>
        <begin position="77"/>
        <end position="86"/>
    </location>
</feature>
<dbReference type="GO" id="GO:0000122">
    <property type="term" value="P:negative regulation of transcription by RNA polymerase II"/>
    <property type="evidence" value="ECO:0007669"/>
    <property type="project" value="TreeGrafter"/>
</dbReference>
<evidence type="ECO:0000259" key="12">
    <source>
        <dbReference type="PROSITE" id="PS50089"/>
    </source>
</evidence>
<accession>A0A1J1IMK6</accession>
<feature type="compositionally biased region" description="Polar residues" evidence="11">
    <location>
        <begin position="124"/>
        <end position="134"/>
    </location>
</feature>
<dbReference type="Gene3D" id="3.30.1370.50">
    <property type="entry name" value="R3H-like domain"/>
    <property type="match status" value="1"/>
</dbReference>
<dbReference type="InterPro" id="IPR001841">
    <property type="entry name" value="Znf_RING"/>
</dbReference>
<keyword evidence="9" id="KW-0539">Nucleus</keyword>
<dbReference type="Proteomes" id="UP000183832">
    <property type="component" value="Unassembled WGS sequence"/>
</dbReference>
<evidence type="ECO:0000256" key="9">
    <source>
        <dbReference type="ARBA" id="ARBA00023242"/>
    </source>
</evidence>
<evidence type="ECO:0000256" key="11">
    <source>
        <dbReference type="SAM" id="MobiDB-lite"/>
    </source>
</evidence>
<dbReference type="SMART" id="SM00393">
    <property type="entry name" value="R3H"/>
    <property type="match status" value="1"/>
</dbReference>
<evidence type="ECO:0000256" key="6">
    <source>
        <dbReference type="ARBA" id="ARBA00022833"/>
    </source>
</evidence>
<dbReference type="InterPro" id="IPR001374">
    <property type="entry name" value="R3H_dom"/>
</dbReference>
<evidence type="ECO:0000259" key="13">
    <source>
        <dbReference type="PROSITE" id="PS51061"/>
    </source>
</evidence>
<evidence type="ECO:0000256" key="5">
    <source>
        <dbReference type="ARBA" id="ARBA00022771"/>
    </source>
</evidence>
<keyword evidence="15" id="KW-1185">Reference proteome</keyword>
<keyword evidence="5 10" id="KW-0863">Zinc-finger</keyword>
<dbReference type="InterPro" id="IPR034076">
    <property type="entry name" value="R3H_NF-X1"/>
</dbReference>
<dbReference type="SUPFAM" id="SSF57850">
    <property type="entry name" value="RING/U-box"/>
    <property type="match status" value="1"/>
</dbReference>
<feature type="compositionally biased region" description="Basic and acidic residues" evidence="11">
    <location>
        <begin position="88"/>
        <end position="111"/>
    </location>
</feature>
<feature type="compositionally biased region" description="Low complexity" evidence="11">
    <location>
        <begin position="1"/>
        <end position="23"/>
    </location>
</feature>
<protein>
    <submittedName>
        <fullName evidence="14">CLUMA_CG014376, isoform A</fullName>
    </submittedName>
</protein>
<sequence length="909" mass="104303">MPVDDLQGYSLSQHSSGSSGLLSAEAREFIPKERQIESFNANGSSSDINNERILREKQTGAVPKSSSTFYKNNNQNNKRKPPRFNRHQNFDRYPKEESKFSENRKFYKDNYDQQNKNSRHYRQSDNWRSQGDNWNNEHYHDHHHKTNGAKIGQKKPNSSNNNKIKKQKSIEPSKISQREQIIKDIESNNLECMICCDKIKDYQSTWNCSNCYHIQHLSCIKTWISNSKTESGEWRCVACQYLRLETPKDYFCFCGKQKYPTVNRNDLAHSCGDQCGRTDNCQHPCTLRCHPGPHNICQSFVERSCGCGKLKKTFQCSMKEVFECDDICEKILNCGVHKCKDNCHQGPCSPCTKDIEMICYCEKDKKLEKCAPENVLVTKYSCGKVCDLQLECKVHRCNLICHSEKCSDCLLAPEFIKTCPCGKTIIEAGKRKSCSDPIPLCKSQCMKRLKCGPLASPHTCIKPCHLNECPPCNKTSNVKCRCGRIEEKIACKELINTDVRCKKKCTKFKNCGKHKCNQNCCIEIEHICSQQCGRMLECKKHRCTKPCHIGNCSPCPRVSFDELRCECGEVVVYPPVSCGVKVPECTKPCTRRHKCTHPVKHHCHTETDCPPCVFLTTKYCYGKHEQRKTIPCNQESFSCGMPCGKDLKCNRHKCDRKCHENACEKFTDICKQLCTTKRTECDHSCNAPCHEGKCPEKACKVLVEVTCSCGNLKEMKSCEQVAYENRKIHRVNLAMQMQQNGEGIDMKDIFNDGNKKTLKILECNNDCATLERNRRLDIAFKVENPNLINYPKFIPNYTDFIRLFYKKEPAFVNMVHEKLTDLVKLAKESKQKSRSHSFPVMNRDKRHVVHDLAAMFGVETQAFDAEPNRNVIATAAKESSWLPSMSIAEVIQRETGIRQVRPPTNQSWK</sequence>
<gene>
    <name evidence="14" type="primary">putative Protein shuttle craft</name>
    <name evidence="14" type="ORF">CLUMA_CG014376</name>
</gene>
<evidence type="ECO:0000256" key="1">
    <source>
        <dbReference type="ARBA" id="ARBA00004123"/>
    </source>
</evidence>
<dbReference type="PROSITE" id="PS50089">
    <property type="entry name" value="ZF_RING_2"/>
    <property type="match status" value="1"/>
</dbReference>
<dbReference type="OrthoDB" id="6512771at2759"/>
<evidence type="ECO:0000313" key="15">
    <source>
        <dbReference type="Proteomes" id="UP000183832"/>
    </source>
</evidence>
<name>A0A1J1IMK6_9DIPT</name>
<feature type="region of interest" description="Disordered" evidence="11">
    <location>
        <begin position="1"/>
        <end position="176"/>
    </location>
</feature>
<feature type="domain" description="R3H" evidence="13">
    <location>
        <begin position="812"/>
        <end position="877"/>
    </location>
</feature>
<evidence type="ECO:0000256" key="3">
    <source>
        <dbReference type="ARBA" id="ARBA00022723"/>
    </source>
</evidence>
<evidence type="ECO:0000256" key="8">
    <source>
        <dbReference type="ARBA" id="ARBA00023163"/>
    </source>
</evidence>
<dbReference type="PANTHER" id="PTHR12360:SF12">
    <property type="entry name" value="TRANSCRIPTIONAL REPRESSOR NF-X1"/>
    <property type="match status" value="1"/>
</dbReference>
<keyword evidence="4" id="KW-0677">Repeat</keyword>
<evidence type="ECO:0000256" key="4">
    <source>
        <dbReference type="ARBA" id="ARBA00022737"/>
    </source>
</evidence>
<dbReference type="STRING" id="568069.A0A1J1IMK6"/>
<comment type="similarity">
    <text evidence="2">Belongs to the NFX1 family.</text>
</comment>
<dbReference type="PANTHER" id="PTHR12360">
    <property type="entry name" value="NUCLEAR TRANSCRIPTION FACTOR, X-BOX BINDING 1 NFX1"/>
    <property type="match status" value="1"/>
</dbReference>
<keyword evidence="6" id="KW-0862">Zinc</keyword>
<feature type="compositionally biased region" description="Basic and acidic residues" evidence="11">
    <location>
        <begin position="25"/>
        <end position="36"/>
    </location>
</feature>
<dbReference type="InterPro" id="IPR036867">
    <property type="entry name" value="R3H_dom_sf"/>
</dbReference>
<dbReference type="InterPro" id="IPR034078">
    <property type="entry name" value="NFX1_fam"/>
</dbReference>
<evidence type="ECO:0000313" key="14">
    <source>
        <dbReference type="EMBL" id="CRL01469.1"/>
    </source>
</evidence>
<organism evidence="14 15">
    <name type="scientific">Clunio marinus</name>
    <dbReference type="NCBI Taxonomy" id="568069"/>
    <lineage>
        <taxon>Eukaryota</taxon>
        <taxon>Metazoa</taxon>
        <taxon>Ecdysozoa</taxon>
        <taxon>Arthropoda</taxon>
        <taxon>Hexapoda</taxon>
        <taxon>Insecta</taxon>
        <taxon>Pterygota</taxon>
        <taxon>Neoptera</taxon>
        <taxon>Endopterygota</taxon>
        <taxon>Diptera</taxon>
        <taxon>Nematocera</taxon>
        <taxon>Chironomoidea</taxon>
        <taxon>Chironomidae</taxon>
        <taxon>Clunio</taxon>
    </lineage>
</organism>
<feature type="domain" description="RING-type" evidence="12">
    <location>
        <begin position="192"/>
        <end position="240"/>
    </location>
</feature>
<dbReference type="InterPro" id="IPR000967">
    <property type="entry name" value="Znf_NFX1"/>
</dbReference>
<feature type="compositionally biased region" description="Basic and acidic residues" evidence="11">
    <location>
        <begin position="49"/>
        <end position="58"/>
    </location>
</feature>
<dbReference type="GO" id="GO:0000981">
    <property type="term" value="F:DNA-binding transcription factor activity, RNA polymerase II-specific"/>
    <property type="evidence" value="ECO:0007669"/>
    <property type="project" value="TreeGrafter"/>
</dbReference>
<evidence type="ECO:0000256" key="7">
    <source>
        <dbReference type="ARBA" id="ARBA00023015"/>
    </source>
</evidence>
<comment type="subcellular location">
    <subcellularLocation>
        <location evidence="1">Nucleus</location>
    </subcellularLocation>
</comment>
<dbReference type="CDD" id="cd06008">
    <property type="entry name" value="NF-X1-zinc-finger"/>
    <property type="match status" value="6"/>
</dbReference>
<dbReference type="PROSITE" id="PS51061">
    <property type="entry name" value="R3H"/>
    <property type="match status" value="1"/>
</dbReference>
<dbReference type="GO" id="GO:0008270">
    <property type="term" value="F:zinc ion binding"/>
    <property type="evidence" value="ECO:0007669"/>
    <property type="project" value="UniProtKB-KW"/>
</dbReference>
<dbReference type="GO" id="GO:0000977">
    <property type="term" value="F:RNA polymerase II transcription regulatory region sequence-specific DNA binding"/>
    <property type="evidence" value="ECO:0007669"/>
    <property type="project" value="TreeGrafter"/>
</dbReference>
<dbReference type="SUPFAM" id="SSF82708">
    <property type="entry name" value="R3H domain"/>
    <property type="match status" value="1"/>
</dbReference>
<proteinExistence type="inferred from homology"/>
<dbReference type="Pfam" id="PF01424">
    <property type="entry name" value="R3H"/>
    <property type="match status" value="1"/>
</dbReference>
<keyword evidence="7" id="KW-0805">Transcription regulation</keyword>
<evidence type="ECO:0000256" key="2">
    <source>
        <dbReference type="ARBA" id="ARBA00007269"/>
    </source>
</evidence>
<dbReference type="SMART" id="SM00438">
    <property type="entry name" value="ZnF_NFX"/>
    <property type="match status" value="9"/>
</dbReference>